<keyword evidence="2" id="KW-1185">Reference proteome</keyword>
<sequence>MTSRTAVESRDWGLANAIMPAAANPLAPRWQPAIEVGTMRSIEIADHGHRRCAH</sequence>
<proteinExistence type="predicted"/>
<gene>
    <name evidence="1" type="ORF">JR064_09790</name>
</gene>
<dbReference type="RefSeq" id="WP_191824545.1">
    <property type="nucleotide sequence ID" value="NZ_JACSQX010000002.1"/>
</dbReference>
<organism evidence="1 2">
    <name type="scientific">Xanthomonas bonasiae</name>
    <dbReference type="NCBI Taxonomy" id="2810351"/>
    <lineage>
        <taxon>Bacteria</taxon>
        <taxon>Pseudomonadati</taxon>
        <taxon>Pseudomonadota</taxon>
        <taxon>Gammaproteobacteria</taxon>
        <taxon>Lysobacterales</taxon>
        <taxon>Lysobacteraceae</taxon>
        <taxon>Xanthomonas</taxon>
    </lineage>
</organism>
<evidence type="ECO:0000313" key="1">
    <source>
        <dbReference type="EMBL" id="MBN6102457.1"/>
    </source>
</evidence>
<comment type="caution">
    <text evidence="1">The sequence shown here is derived from an EMBL/GenBank/DDBJ whole genome shotgun (WGS) entry which is preliminary data.</text>
</comment>
<dbReference type="EMBL" id="JAFIWB010000008">
    <property type="protein sequence ID" value="MBN6102457.1"/>
    <property type="molecule type" value="Genomic_DNA"/>
</dbReference>
<dbReference type="Proteomes" id="UP000695802">
    <property type="component" value="Unassembled WGS sequence"/>
</dbReference>
<reference evidence="1 2" key="1">
    <citation type="submission" date="2021-02" db="EMBL/GenBank/DDBJ databases">
        <title>Taxonomically Unique Crown Gall-Associated Xanthomonas Stains Have Deficiency in Virulence Repertories.</title>
        <authorList>
            <person name="Mafakheri H."/>
            <person name="Taghavi S.M."/>
            <person name="Dimkic I."/>
            <person name="Nemanja K."/>
            <person name="Osdaghi E."/>
        </authorList>
    </citation>
    <scope>NUCLEOTIDE SEQUENCE [LARGE SCALE GENOMIC DNA]</scope>
    <source>
        <strain evidence="1 2">FX4</strain>
    </source>
</reference>
<name>A0ABS3B1U1_9XANT</name>
<protein>
    <submittedName>
        <fullName evidence="1">Uncharacterized protein</fullName>
    </submittedName>
</protein>
<accession>A0ABS3B1U1</accession>
<evidence type="ECO:0000313" key="2">
    <source>
        <dbReference type="Proteomes" id="UP000695802"/>
    </source>
</evidence>